<dbReference type="GeneID" id="24830412"/>
<dbReference type="PANTHER" id="PTHR43072">
    <property type="entry name" value="N-ACETYLTRANSFERASE"/>
    <property type="match status" value="1"/>
</dbReference>
<evidence type="ECO:0000313" key="5">
    <source>
        <dbReference type="Proteomes" id="UP000033101"/>
    </source>
</evidence>
<keyword evidence="2" id="KW-0012">Acyltransferase</keyword>
<dbReference type="PROSITE" id="PS51186">
    <property type="entry name" value="GNAT"/>
    <property type="match status" value="1"/>
</dbReference>
<dbReference type="PANTHER" id="PTHR43072:SF23">
    <property type="entry name" value="UPF0039 PROTEIN C11D3.02C"/>
    <property type="match status" value="1"/>
</dbReference>
<keyword evidence="5" id="KW-1185">Reference proteome</keyword>
<dbReference type="CDD" id="cd04301">
    <property type="entry name" value="NAT_SF"/>
    <property type="match status" value="1"/>
</dbReference>
<name>A0A0E3WVE6_9EURY</name>
<dbReference type="GO" id="GO:0016747">
    <property type="term" value="F:acyltransferase activity, transferring groups other than amino-acyl groups"/>
    <property type="evidence" value="ECO:0007669"/>
    <property type="project" value="InterPro"/>
</dbReference>
<dbReference type="Proteomes" id="UP000033101">
    <property type="component" value="Chromosome"/>
</dbReference>
<reference evidence="4 5" key="1">
    <citation type="submission" date="2014-07" db="EMBL/GenBank/DDBJ databases">
        <title>Methanogenic archaea and the global carbon cycle.</title>
        <authorList>
            <person name="Henriksen J.R."/>
            <person name="Luke J."/>
            <person name="Reinhart S."/>
            <person name="Benedict M.N."/>
            <person name="Youngblut N.D."/>
            <person name="Metcalf M.E."/>
            <person name="Whitaker R.J."/>
            <person name="Metcalf W.W."/>
        </authorList>
    </citation>
    <scope>NUCLEOTIDE SEQUENCE [LARGE SCALE GENOMIC DNA]</scope>
    <source>
        <strain evidence="4 5">HB-1</strain>
    </source>
</reference>
<evidence type="ECO:0000256" key="1">
    <source>
        <dbReference type="ARBA" id="ARBA00022679"/>
    </source>
</evidence>
<feature type="domain" description="N-acetyltransferase" evidence="3">
    <location>
        <begin position="13"/>
        <end position="173"/>
    </location>
</feature>
<sequence length="173" mass="19699">MTEAGKQVIRMKYEFSPISSEDREAIIDTFNYYIENSFAAYPESKVPYEFFSFFLQTISGYPNAVVRDENKIFLGFCMLRPHSPMPTFSGTAEISYFINPEYTGKGIGSVMLEYLLSGAREKGLHCILASISSLNEGSVRFHSQHGFSECGRFREAGKKNGKFFDTVWMQKLL</sequence>
<accession>A0A0E3WVE6</accession>
<dbReference type="PATRIC" id="fig|1434110.4.peg.1541"/>
<evidence type="ECO:0000259" key="3">
    <source>
        <dbReference type="PROSITE" id="PS51186"/>
    </source>
</evidence>
<gene>
    <name evidence="4" type="ORF">MSHOH_1242</name>
</gene>
<dbReference type="Gene3D" id="3.40.630.30">
    <property type="match status" value="1"/>
</dbReference>
<dbReference type="HOGENOM" id="CLU_013985_4_4_2"/>
<organism evidence="4 5">
    <name type="scientific">Methanosarcina horonobensis HB-1 = JCM 15518</name>
    <dbReference type="NCBI Taxonomy" id="1434110"/>
    <lineage>
        <taxon>Archaea</taxon>
        <taxon>Methanobacteriati</taxon>
        <taxon>Methanobacteriota</taxon>
        <taxon>Stenosarchaea group</taxon>
        <taxon>Methanomicrobia</taxon>
        <taxon>Methanosarcinales</taxon>
        <taxon>Methanosarcinaceae</taxon>
        <taxon>Methanosarcina</taxon>
    </lineage>
</organism>
<evidence type="ECO:0000256" key="2">
    <source>
        <dbReference type="ARBA" id="ARBA00023315"/>
    </source>
</evidence>
<keyword evidence="1 4" id="KW-0808">Transferase</keyword>
<dbReference type="InterPro" id="IPR016181">
    <property type="entry name" value="Acyl_CoA_acyltransferase"/>
</dbReference>
<dbReference type="RefSeq" id="WP_239451252.1">
    <property type="nucleotide sequence ID" value="NZ_CP009516.1"/>
</dbReference>
<evidence type="ECO:0000313" key="4">
    <source>
        <dbReference type="EMBL" id="AKB77725.1"/>
    </source>
</evidence>
<dbReference type="AlphaFoldDB" id="A0A0E3WVE6"/>
<dbReference type="EMBL" id="CP009516">
    <property type="protein sequence ID" value="AKB77725.1"/>
    <property type="molecule type" value="Genomic_DNA"/>
</dbReference>
<dbReference type="InterPro" id="IPR000182">
    <property type="entry name" value="GNAT_dom"/>
</dbReference>
<dbReference type="KEGG" id="mhor:MSHOH_1242"/>
<dbReference type="SUPFAM" id="SSF55729">
    <property type="entry name" value="Acyl-CoA N-acyltransferases (Nat)"/>
    <property type="match status" value="1"/>
</dbReference>
<proteinExistence type="predicted"/>
<dbReference type="Pfam" id="PF00583">
    <property type="entry name" value="Acetyltransf_1"/>
    <property type="match status" value="1"/>
</dbReference>
<protein>
    <submittedName>
        <fullName evidence="4">Phosphinothricin acetyltransferase</fullName>
    </submittedName>
</protein>